<protein>
    <recommendedName>
        <fullName evidence="4">molybdopterin adenylyltransferase</fullName>
        <ecNumber evidence="4">2.7.7.75</ecNumber>
    </recommendedName>
</protein>
<sequence>MVAPAKSSYPMLSVAEGLQHVMEAVKKRGPATTDTVAIQSAFGRTLAEDVTAPFPHPAFPASIVDGYALHLGGSGSAAYSVVSESFAGAEGIVTLKPGEASYITTGAKVPDGATAVVPVEQCSVDKQTVTILTCDVSAGQNIRPVGSDIPQGTVVLNKGLKMGSAEIGVCCTVGKASVLVYRPPRIAILSTGNEVVSIGNQASLRSGQIFDSNGPMLKAQVEGDGAVVTELTHLNDDKGVIGEYFRKQQESDVDIIITTGGVSMGRSDYVKPLLEEMGQVIFGRLNLKPGKPTTYGHLPSKGRPESPIQVFALPGNPVSVWVTYHLFVVPVMRAMQGVDVGAVGWPCVDVEVQQDLQLDKERPEYHRCVVYAEDTAPSWGRRKLKAISTGHQISSRLLSSVGANGLLQLPAQKDTKGSKIPRGSTISALLIGAIASVPPPMEVPPVPSGPVCKCGMVHEEGTPHAHQTNGTKPKPTAAVHPSLVHAASAGAPMPKDGAGYSAAVLVCSDRCSRGEAEDRSGPVAVEYLSEHAGFPLTVHELAIVPDEIDAIRTQVNKWVSEGMQLIVTSGGTGFAPRDRTPEALEPLFDRRCHGLTHQMMDASLQATPTAGLSRLTAGIIKLTLVLALPGSPKAVRECLDAVKVPLPHALRLINS</sequence>
<dbReference type="CDD" id="cd00886">
    <property type="entry name" value="MogA_MoaB"/>
    <property type="match status" value="1"/>
</dbReference>
<dbReference type="InterPro" id="IPR005110">
    <property type="entry name" value="MoeA_linker/N"/>
</dbReference>
<name>A0A0G4FSP3_VITBC</name>
<comment type="similarity">
    <text evidence="3">In the C-terminal section; belongs to the MoeA family.</text>
</comment>
<dbReference type="GO" id="GO:0005829">
    <property type="term" value="C:cytosol"/>
    <property type="evidence" value="ECO:0007669"/>
    <property type="project" value="TreeGrafter"/>
</dbReference>
<dbReference type="PANTHER" id="PTHR10192">
    <property type="entry name" value="MOLYBDOPTERIN BIOSYNTHESIS PROTEIN"/>
    <property type="match status" value="1"/>
</dbReference>
<dbReference type="Pfam" id="PF03453">
    <property type="entry name" value="MoeA_N"/>
    <property type="match status" value="1"/>
</dbReference>
<evidence type="ECO:0000313" key="8">
    <source>
        <dbReference type="EMBL" id="CEM17306.1"/>
    </source>
</evidence>
<dbReference type="Gene3D" id="3.90.105.10">
    <property type="entry name" value="Molybdopterin biosynthesis moea protein, domain 2"/>
    <property type="match status" value="1"/>
</dbReference>
<gene>
    <name evidence="8" type="ORF">Vbra_21603</name>
</gene>
<dbReference type="STRING" id="1169540.A0A0G4FSP3"/>
<dbReference type="CDD" id="cd00887">
    <property type="entry name" value="MoeA"/>
    <property type="match status" value="1"/>
</dbReference>
<dbReference type="PhylomeDB" id="A0A0G4FSP3"/>
<dbReference type="Gene3D" id="3.40.980.10">
    <property type="entry name" value="MoaB/Mog-like domain"/>
    <property type="match status" value="2"/>
</dbReference>
<comment type="pathway">
    <text evidence="1 6">Cofactor biosynthesis; molybdopterin biosynthesis.</text>
</comment>
<evidence type="ECO:0000256" key="4">
    <source>
        <dbReference type="ARBA" id="ARBA00012509"/>
    </source>
</evidence>
<evidence type="ECO:0000256" key="6">
    <source>
        <dbReference type="RuleBase" id="RU365090"/>
    </source>
</evidence>
<proteinExistence type="inferred from homology"/>
<dbReference type="Gene3D" id="2.170.190.11">
    <property type="entry name" value="Molybdopterin biosynthesis moea protein, domain 3"/>
    <property type="match status" value="1"/>
</dbReference>
<dbReference type="NCBIfam" id="NF045515">
    <property type="entry name" value="Glp_gephyrin"/>
    <property type="match status" value="1"/>
</dbReference>
<feature type="domain" description="MoaB/Mog" evidence="7">
    <location>
        <begin position="187"/>
        <end position="334"/>
    </location>
</feature>
<dbReference type="OrthoDB" id="449079at2759"/>
<dbReference type="SUPFAM" id="SSF63882">
    <property type="entry name" value="MoeA N-terminal region -like"/>
    <property type="match status" value="1"/>
</dbReference>
<keyword evidence="9" id="KW-1185">Reference proteome</keyword>
<dbReference type="GO" id="GO:0046872">
    <property type="term" value="F:metal ion binding"/>
    <property type="evidence" value="ECO:0007669"/>
    <property type="project" value="UniProtKB-UniRule"/>
</dbReference>
<keyword evidence="6" id="KW-0808">Transferase</keyword>
<evidence type="ECO:0000256" key="2">
    <source>
        <dbReference type="ARBA" id="ARBA00007589"/>
    </source>
</evidence>
<evidence type="ECO:0000256" key="5">
    <source>
        <dbReference type="ARBA" id="ARBA00023150"/>
    </source>
</evidence>
<accession>A0A0G4FSP3</accession>
<comment type="function">
    <text evidence="6">Catalyzes two steps in the biosynthesis of the molybdenum cofactor. In the first step, molybdopterin is adenylated. Subsequently, molybdate is inserted into adenylated molybdopterin and AMP is released.</text>
</comment>
<comment type="similarity">
    <text evidence="2">In the N-terminal section; belongs to the MoaB/Mog family.</text>
</comment>
<dbReference type="AlphaFoldDB" id="A0A0G4FSP3"/>
<reference evidence="8 9" key="1">
    <citation type="submission" date="2014-11" db="EMBL/GenBank/DDBJ databases">
        <authorList>
            <person name="Zhu J."/>
            <person name="Qi W."/>
            <person name="Song R."/>
        </authorList>
    </citation>
    <scope>NUCLEOTIDE SEQUENCE [LARGE SCALE GENOMIC DNA]</scope>
</reference>
<dbReference type="PANTHER" id="PTHR10192:SF5">
    <property type="entry name" value="GEPHYRIN"/>
    <property type="match status" value="1"/>
</dbReference>
<dbReference type="VEuPathDB" id="CryptoDB:Vbra_21603"/>
<comment type="cofactor">
    <cofactor evidence="6">
        <name>Mg(2+)</name>
        <dbReference type="ChEBI" id="CHEBI:18420"/>
    </cofactor>
</comment>
<dbReference type="SUPFAM" id="SSF63867">
    <property type="entry name" value="MoeA C-terminal domain-like"/>
    <property type="match status" value="1"/>
</dbReference>
<dbReference type="GO" id="GO:0005524">
    <property type="term" value="F:ATP binding"/>
    <property type="evidence" value="ECO:0007669"/>
    <property type="project" value="UniProtKB-UniRule"/>
</dbReference>
<dbReference type="Proteomes" id="UP000041254">
    <property type="component" value="Unassembled WGS sequence"/>
</dbReference>
<dbReference type="EC" id="2.7.7.75" evidence="4"/>
<dbReference type="NCBIfam" id="TIGR00177">
    <property type="entry name" value="molyb_syn"/>
    <property type="match status" value="2"/>
</dbReference>
<dbReference type="EMBL" id="CDMY01000488">
    <property type="protein sequence ID" value="CEM17306.1"/>
    <property type="molecule type" value="Genomic_DNA"/>
</dbReference>
<dbReference type="InParanoid" id="A0A0G4FSP3"/>
<evidence type="ECO:0000259" key="7">
    <source>
        <dbReference type="SMART" id="SM00852"/>
    </source>
</evidence>
<comment type="similarity">
    <text evidence="6">Belongs to the MoeA family.</text>
</comment>
<comment type="catalytic activity">
    <reaction evidence="6">
        <text>molybdopterin + ATP + H(+) = adenylyl-molybdopterin + diphosphate</text>
        <dbReference type="Rhea" id="RHEA:31331"/>
        <dbReference type="ChEBI" id="CHEBI:15378"/>
        <dbReference type="ChEBI" id="CHEBI:30616"/>
        <dbReference type="ChEBI" id="CHEBI:33019"/>
        <dbReference type="ChEBI" id="CHEBI:58698"/>
        <dbReference type="ChEBI" id="CHEBI:62727"/>
    </reaction>
</comment>
<dbReference type="InterPro" id="IPR005111">
    <property type="entry name" value="MoeA_C_domain_IV"/>
</dbReference>
<dbReference type="UniPathway" id="UPA00344"/>
<dbReference type="InterPro" id="IPR038987">
    <property type="entry name" value="MoeA-like"/>
</dbReference>
<dbReference type="InterPro" id="IPR036425">
    <property type="entry name" value="MoaB/Mog-like_dom_sf"/>
</dbReference>
<evidence type="ECO:0000256" key="1">
    <source>
        <dbReference type="ARBA" id="ARBA00005046"/>
    </source>
</evidence>
<keyword evidence="6" id="KW-0500">Molybdenum</keyword>
<evidence type="ECO:0000313" key="9">
    <source>
        <dbReference type="Proteomes" id="UP000041254"/>
    </source>
</evidence>
<dbReference type="InterPro" id="IPR036688">
    <property type="entry name" value="MoeA_C_domain_IV_sf"/>
</dbReference>
<keyword evidence="5 6" id="KW-0501">Molybdenum cofactor biosynthesis</keyword>
<keyword evidence="6" id="KW-0479">Metal-binding</keyword>
<evidence type="ECO:0000256" key="3">
    <source>
        <dbReference type="ARBA" id="ARBA00008339"/>
    </source>
</evidence>
<organism evidence="8 9">
    <name type="scientific">Vitrella brassicaformis (strain CCMP3155)</name>
    <dbReference type="NCBI Taxonomy" id="1169540"/>
    <lineage>
        <taxon>Eukaryota</taxon>
        <taxon>Sar</taxon>
        <taxon>Alveolata</taxon>
        <taxon>Colpodellida</taxon>
        <taxon>Vitrellaceae</taxon>
        <taxon>Vitrella</taxon>
    </lineage>
</organism>
<dbReference type="Pfam" id="PF00994">
    <property type="entry name" value="MoCF_biosynth"/>
    <property type="match status" value="2"/>
</dbReference>
<dbReference type="Pfam" id="PF03454">
    <property type="entry name" value="MoeA_C"/>
    <property type="match status" value="1"/>
</dbReference>
<dbReference type="GO" id="GO:0061598">
    <property type="term" value="F:molybdopterin adenylyltransferase activity"/>
    <property type="evidence" value="ECO:0007669"/>
    <property type="project" value="UniProtKB-UniRule"/>
</dbReference>
<dbReference type="GO" id="GO:0061599">
    <property type="term" value="F:molybdopterin molybdotransferase activity"/>
    <property type="evidence" value="ECO:0007669"/>
    <property type="project" value="UniProtKB-UniRule"/>
</dbReference>
<keyword evidence="6" id="KW-0460">Magnesium</keyword>
<dbReference type="SMART" id="SM00852">
    <property type="entry name" value="MoCF_biosynth"/>
    <property type="match status" value="2"/>
</dbReference>
<dbReference type="GO" id="GO:0006777">
    <property type="term" value="P:Mo-molybdopterin cofactor biosynthetic process"/>
    <property type="evidence" value="ECO:0007669"/>
    <property type="project" value="UniProtKB-UniRule"/>
</dbReference>
<dbReference type="InterPro" id="IPR036135">
    <property type="entry name" value="MoeA_linker/N_sf"/>
</dbReference>
<dbReference type="Gene3D" id="2.40.340.10">
    <property type="entry name" value="MoeA, C-terminal, domain IV"/>
    <property type="match status" value="1"/>
</dbReference>
<dbReference type="OMA" id="HRAIVRW"/>
<dbReference type="SUPFAM" id="SSF53218">
    <property type="entry name" value="Molybdenum cofactor biosynthesis proteins"/>
    <property type="match status" value="2"/>
</dbReference>
<feature type="domain" description="MoaB/Mog" evidence="7">
    <location>
        <begin position="503"/>
        <end position="649"/>
    </location>
</feature>
<comment type="catalytic activity">
    <reaction evidence="6">
        <text>adenylyl-molybdopterin + molybdate = Mo-molybdopterin + AMP + H(+)</text>
        <dbReference type="Rhea" id="RHEA:35047"/>
        <dbReference type="ChEBI" id="CHEBI:15378"/>
        <dbReference type="ChEBI" id="CHEBI:36264"/>
        <dbReference type="ChEBI" id="CHEBI:62727"/>
        <dbReference type="ChEBI" id="CHEBI:71302"/>
        <dbReference type="ChEBI" id="CHEBI:456215"/>
    </reaction>
</comment>
<dbReference type="InterPro" id="IPR001453">
    <property type="entry name" value="MoaB/Mog_dom"/>
</dbReference>